<dbReference type="AlphaFoldDB" id="A0ABD0JW30"/>
<protein>
    <recommendedName>
        <fullName evidence="10">E3 ubiquitin-protein ligase</fullName>
        <ecNumber evidence="10">2.3.2.27</ecNumber>
    </recommendedName>
</protein>
<dbReference type="GO" id="GO:0061630">
    <property type="term" value="F:ubiquitin protein ligase activity"/>
    <property type="evidence" value="ECO:0007669"/>
    <property type="project" value="UniProtKB-UniRule"/>
</dbReference>
<comment type="function">
    <text evidence="10">Ubiquitin ligase protein which is a component of the N-end rule pathway. Recognizes and binds to proteins bearing specific N-terminal residues that are destabilizing according to the N-end rule, leading to their ubiquitination and subsequent degradation.</text>
</comment>
<comment type="similarity">
    <text evidence="8 10">Belongs to the E3 ubiquitin-protein ligase UBR1-like family.</text>
</comment>
<keyword evidence="7 10" id="KW-0862">Zinc</keyword>
<keyword evidence="3 10" id="KW-0808">Transferase</keyword>
<dbReference type="GO" id="GO:0016567">
    <property type="term" value="P:protein ubiquitination"/>
    <property type="evidence" value="ECO:0007669"/>
    <property type="project" value="UniProtKB-UniRule"/>
</dbReference>
<proteinExistence type="inferred from homology"/>
<dbReference type="CDD" id="cd19673">
    <property type="entry name" value="UBR-box_UBR3"/>
    <property type="match status" value="1"/>
</dbReference>
<dbReference type="PANTHER" id="PTHR21497">
    <property type="entry name" value="UBIQUITIN LIGASE E3 ALPHA-RELATED"/>
    <property type="match status" value="1"/>
</dbReference>
<dbReference type="Gene3D" id="2.10.110.30">
    <property type="match status" value="1"/>
</dbReference>
<organism evidence="12 13">
    <name type="scientific">Batillaria attramentaria</name>
    <dbReference type="NCBI Taxonomy" id="370345"/>
    <lineage>
        <taxon>Eukaryota</taxon>
        <taxon>Metazoa</taxon>
        <taxon>Spiralia</taxon>
        <taxon>Lophotrochozoa</taxon>
        <taxon>Mollusca</taxon>
        <taxon>Gastropoda</taxon>
        <taxon>Caenogastropoda</taxon>
        <taxon>Sorbeoconcha</taxon>
        <taxon>Cerithioidea</taxon>
        <taxon>Batillariidae</taxon>
        <taxon>Batillaria</taxon>
    </lineage>
</organism>
<dbReference type="FunFam" id="2.10.110.30:FF:000002">
    <property type="entry name" value="Putative e3 ubiquitin-protein ligase ubr3"/>
    <property type="match status" value="1"/>
</dbReference>
<dbReference type="InterPro" id="IPR003126">
    <property type="entry name" value="Znf_UBR"/>
</dbReference>
<dbReference type="PANTHER" id="PTHR21497:SF39">
    <property type="entry name" value="E3 UBIQUITIN-PROTEIN LIGASE UBR3"/>
    <property type="match status" value="1"/>
</dbReference>
<dbReference type="InterPro" id="IPR039164">
    <property type="entry name" value="UBR1-like"/>
</dbReference>
<dbReference type="SMART" id="SM00396">
    <property type="entry name" value="ZnF_UBR1"/>
    <property type="match status" value="1"/>
</dbReference>
<dbReference type="EMBL" id="JACVVK020000309">
    <property type="protein sequence ID" value="KAK7479148.1"/>
    <property type="molecule type" value="Genomic_DNA"/>
</dbReference>
<dbReference type="Pfam" id="PF02207">
    <property type="entry name" value="zf-UBR"/>
    <property type="match status" value="1"/>
</dbReference>
<dbReference type="Proteomes" id="UP001519460">
    <property type="component" value="Unassembled WGS sequence"/>
</dbReference>
<evidence type="ECO:0000256" key="6">
    <source>
        <dbReference type="ARBA" id="ARBA00022786"/>
    </source>
</evidence>
<name>A0ABD0JW30_9CAEN</name>
<comment type="catalytic activity">
    <reaction evidence="1 10">
        <text>S-ubiquitinyl-[E2 ubiquitin-conjugating enzyme]-L-cysteine + [acceptor protein]-L-lysine = [E2 ubiquitin-conjugating enzyme]-L-cysteine + N(6)-ubiquitinyl-[acceptor protein]-L-lysine.</text>
        <dbReference type="EC" id="2.3.2.27"/>
    </reaction>
</comment>
<feature type="domain" description="UBR-type" evidence="11">
    <location>
        <begin position="82"/>
        <end position="153"/>
    </location>
</feature>
<keyword evidence="4 10" id="KW-0479">Metal-binding</keyword>
<dbReference type="GO" id="GO:0071596">
    <property type="term" value="P:ubiquitin-dependent protein catabolic process via the N-end rule pathway"/>
    <property type="evidence" value="ECO:0007669"/>
    <property type="project" value="UniProtKB-UniRule"/>
</dbReference>
<evidence type="ECO:0000313" key="13">
    <source>
        <dbReference type="Proteomes" id="UP001519460"/>
    </source>
</evidence>
<feature type="zinc finger region" description="UBR-type" evidence="9">
    <location>
        <begin position="82"/>
        <end position="153"/>
    </location>
</feature>
<evidence type="ECO:0000256" key="7">
    <source>
        <dbReference type="ARBA" id="ARBA00022833"/>
    </source>
</evidence>
<dbReference type="GO" id="GO:0008270">
    <property type="term" value="F:zinc ion binding"/>
    <property type="evidence" value="ECO:0007669"/>
    <property type="project" value="UniProtKB-UniRule"/>
</dbReference>
<dbReference type="EC" id="2.3.2.27" evidence="10"/>
<evidence type="ECO:0000256" key="2">
    <source>
        <dbReference type="ARBA" id="ARBA00004906"/>
    </source>
</evidence>
<reference evidence="12 13" key="1">
    <citation type="journal article" date="2023" name="Sci. Data">
        <title>Genome assembly of the Korean intertidal mud-creeper Batillaria attramentaria.</title>
        <authorList>
            <person name="Patra A.K."/>
            <person name="Ho P.T."/>
            <person name="Jun S."/>
            <person name="Lee S.J."/>
            <person name="Kim Y."/>
            <person name="Won Y.J."/>
        </authorList>
    </citation>
    <scope>NUCLEOTIDE SEQUENCE [LARGE SCALE GENOMIC DNA]</scope>
    <source>
        <strain evidence="12">Wonlab-2016</strain>
    </source>
</reference>
<evidence type="ECO:0000256" key="3">
    <source>
        <dbReference type="ARBA" id="ARBA00022679"/>
    </source>
</evidence>
<sequence length="447" mass="50195">MAKEVPSAVMKRDSRHSVVAYVREECLKNPNPKCLYDMLDTHLDPTKPIDDYDAITWCKWLMAGGPNYDLFAKKVREYDSSVMCGLVWTANFVAYRCRTCAISPCMSLCADCFQAGNHEGHDYNMFRSQAGGACDCGDINVMNAAGFCPRHGPENQQAAPSPPAELLAVSQAMMPRIFMRLVFYLREISDPVLSTYTVNMEDAEQYLAYLHSLSDMGAAMRRIMTQALIDSAQYRHLMKGEGNPTFFENSAMKYETALQKLPYPEDFDGFNFDGKTKRRGSSTTDLDKKKVQPHKNMLEELVFWMVKSEFPQSMVTLLLGLLPDDTYKDAFTEAFVQHYSRISTVLASAKDRATVANRVVHISVQLFSNEHLATRMVNSHNLLSTVIASLTCMLHSILVPSTMTGGSLNRHLVVECERGVMKEHCYWADRQRPDQPAVPPGPSPTAS</sequence>
<comment type="pathway">
    <text evidence="2 10">Protein modification; protein ubiquitination.</text>
</comment>
<accession>A0ABD0JW30</accession>
<dbReference type="PROSITE" id="PS51157">
    <property type="entry name" value="ZF_UBR"/>
    <property type="match status" value="1"/>
</dbReference>
<evidence type="ECO:0000256" key="8">
    <source>
        <dbReference type="ARBA" id="ARBA00046341"/>
    </source>
</evidence>
<keyword evidence="13" id="KW-1185">Reference proteome</keyword>
<evidence type="ECO:0000256" key="10">
    <source>
        <dbReference type="RuleBase" id="RU366018"/>
    </source>
</evidence>
<evidence type="ECO:0000313" key="12">
    <source>
        <dbReference type="EMBL" id="KAK7479148.1"/>
    </source>
</evidence>
<gene>
    <name evidence="12" type="ORF">BaRGS_00029589</name>
</gene>
<evidence type="ECO:0000256" key="9">
    <source>
        <dbReference type="PROSITE-ProRule" id="PRU00508"/>
    </source>
</evidence>
<evidence type="ECO:0000256" key="5">
    <source>
        <dbReference type="ARBA" id="ARBA00022771"/>
    </source>
</evidence>
<keyword evidence="5 10" id="KW-0863">Zinc-finger</keyword>
<evidence type="ECO:0000256" key="4">
    <source>
        <dbReference type="ARBA" id="ARBA00022723"/>
    </source>
</evidence>
<keyword evidence="6 10" id="KW-0833">Ubl conjugation pathway</keyword>
<comment type="caution">
    <text evidence="12">The sequence shown here is derived from an EMBL/GenBank/DDBJ whole genome shotgun (WGS) entry which is preliminary data.</text>
</comment>
<evidence type="ECO:0000256" key="1">
    <source>
        <dbReference type="ARBA" id="ARBA00000900"/>
    </source>
</evidence>
<evidence type="ECO:0000259" key="11">
    <source>
        <dbReference type="PROSITE" id="PS51157"/>
    </source>
</evidence>